<dbReference type="InterPro" id="IPR029026">
    <property type="entry name" value="tRNA_m1G_MTases_N"/>
</dbReference>
<dbReference type="InterPro" id="IPR001537">
    <property type="entry name" value="SpoU_MeTrfase"/>
</dbReference>
<dbReference type="Gene3D" id="3.40.1280.10">
    <property type="match status" value="1"/>
</dbReference>
<dbReference type="GeneID" id="98657705"/>
<dbReference type="OrthoDB" id="9785673at2"/>
<dbReference type="GO" id="GO:0032259">
    <property type="term" value="P:methylation"/>
    <property type="evidence" value="ECO:0007669"/>
    <property type="project" value="UniProtKB-KW"/>
</dbReference>
<dbReference type="Pfam" id="PF08032">
    <property type="entry name" value="SpoU_sub_bind"/>
    <property type="match status" value="1"/>
</dbReference>
<evidence type="ECO:0000256" key="3">
    <source>
        <dbReference type="ARBA" id="ARBA00022679"/>
    </source>
</evidence>
<dbReference type="InterPro" id="IPR013123">
    <property type="entry name" value="SpoU_subst-bd"/>
</dbReference>
<dbReference type="PANTHER" id="PTHR46429">
    <property type="entry name" value="23S RRNA (GUANOSINE-2'-O-)-METHYLTRANSFERASE RLMB"/>
    <property type="match status" value="1"/>
</dbReference>
<dbReference type="Proteomes" id="UP000468668">
    <property type="component" value="Unassembled WGS sequence"/>
</dbReference>
<dbReference type="SUPFAM" id="SSF75217">
    <property type="entry name" value="alpha/beta knot"/>
    <property type="match status" value="1"/>
</dbReference>
<dbReference type="SUPFAM" id="SSF55315">
    <property type="entry name" value="L30e-like"/>
    <property type="match status" value="1"/>
</dbReference>
<name>A0A6N6NSY8_9ACTN</name>
<dbReference type="GO" id="GO:0003723">
    <property type="term" value="F:RNA binding"/>
    <property type="evidence" value="ECO:0007669"/>
    <property type="project" value="InterPro"/>
</dbReference>
<keyword evidence="6" id="KW-1185">Reference proteome</keyword>
<dbReference type="NCBIfam" id="TIGR00186">
    <property type="entry name" value="rRNA_methyl_3"/>
    <property type="match status" value="1"/>
</dbReference>
<organism evidence="5 6">
    <name type="scientific">Ellagibacter isourolithinifaciens</name>
    <dbReference type="NCBI Taxonomy" id="2137581"/>
    <lineage>
        <taxon>Bacteria</taxon>
        <taxon>Bacillati</taxon>
        <taxon>Actinomycetota</taxon>
        <taxon>Coriobacteriia</taxon>
        <taxon>Eggerthellales</taxon>
        <taxon>Eggerthellaceae</taxon>
        <taxon>Ellagibacter</taxon>
    </lineage>
</organism>
<dbReference type="GO" id="GO:0008173">
    <property type="term" value="F:RNA methyltransferase activity"/>
    <property type="evidence" value="ECO:0007669"/>
    <property type="project" value="InterPro"/>
</dbReference>
<dbReference type="InterPro" id="IPR029064">
    <property type="entry name" value="Ribosomal_eL30-like_sf"/>
</dbReference>
<accession>A0A6N6NSY8</accession>
<keyword evidence="3 5" id="KW-0808">Transferase</keyword>
<dbReference type="PANTHER" id="PTHR46429:SF1">
    <property type="entry name" value="23S RRNA (GUANOSINE-2'-O-)-METHYLTRANSFERASE RLMB"/>
    <property type="match status" value="1"/>
</dbReference>
<reference evidence="5 6" key="1">
    <citation type="submission" date="2019-09" db="EMBL/GenBank/DDBJ databases">
        <title>Whole genome shotgun sequencing (WGS) of Ellagibacter isourolithinifaciens DSM 104140(T) and Adlercreutzia muris DSM 29508(T).</title>
        <authorList>
            <person name="Stoll D.A."/>
            <person name="Danylec N."/>
            <person name="Huch M."/>
        </authorList>
    </citation>
    <scope>NUCLEOTIDE SEQUENCE [LARGE SCALE GENOMIC DNA]</scope>
    <source>
        <strain evidence="5 6">DSM 104140</strain>
    </source>
</reference>
<dbReference type="RefSeq" id="WP_158049307.1">
    <property type="nucleotide sequence ID" value="NZ_DBEYTY010000007.1"/>
</dbReference>
<keyword evidence="2 5" id="KW-0489">Methyltransferase</keyword>
<comment type="caution">
    <text evidence="5">The sequence shown here is derived from an EMBL/GenBank/DDBJ whole genome shotgun (WGS) entry which is preliminary data.</text>
</comment>
<evidence type="ECO:0000256" key="1">
    <source>
        <dbReference type="ARBA" id="ARBA00007228"/>
    </source>
</evidence>
<dbReference type="SMART" id="SM00967">
    <property type="entry name" value="SpoU_sub_bind"/>
    <property type="match status" value="1"/>
</dbReference>
<dbReference type="FunFam" id="3.40.1280.10:FF:000008">
    <property type="entry name" value="Group 3 RNA methyltransferase TrmH"/>
    <property type="match status" value="1"/>
</dbReference>
<dbReference type="InterPro" id="IPR004441">
    <property type="entry name" value="rRNA_MeTrfase_TrmH"/>
</dbReference>
<feature type="domain" description="RNA 2-O ribose methyltransferase substrate binding" evidence="4">
    <location>
        <begin position="4"/>
        <end position="80"/>
    </location>
</feature>
<dbReference type="EMBL" id="WAJR01000008">
    <property type="protein sequence ID" value="KAB1640888.1"/>
    <property type="molecule type" value="Genomic_DNA"/>
</dbReference>
<proteinExistence type="inferred from homology"/>
<comment type="similarity">
    <text evidence="1">Belongs to the class IV-like SAM-binding methyltransferase superfamily. RNA methyltransferase TrmH family.</text>
</comment>
<evidence type="ECO:0000313" key="6">
    <source>
        <dbReference type="Proteomes" id="UP000468668"/>
    </source>
</evidence>
<protein>
    <submittedName>
        <fullName evidence="5">23S rRNA (Guanosine(2251)-2'-O)-methyltransferase RlmB</fullName>
    </submittedName>
</protein>
<evidence type="ECO:0000313" key="5">
    <source>
        <dbReference type="EMBL" id="KAB1640888.1"/>
    </source>
</evidence>
<gene>
    <name evidence="5" type="primary">rlmB</name>
    <name evidence="5" type="ORF">F8C90_04710</name>
</gene>
<dbReference type="Gene3D" id="3.30.1330.30">
    <property type="match status" value="1"/>
</dbReference>
<dbReference type="CDD" id="cd18103">
    <property type="entry name" value="SpoU-like_RlmB"/>
    <property type="match status" value="1"/>
</dbReference>
<evidence type="ECO:0000256" key="2">
    <source>
        <dbReference type="ARBA" id="ARBA00022603"/>
    </source>
</evidence>
<dbReference type="Pfam" id="PF00588">
    <property type="entry name" value="SpoU_methylase"/>
    <property type="match status" value="1"/>
</dbReference>
<evidence type="ECO:0000259" key="4">
    <source>
        <dbReference type="SMART" id="SM00967"/>
    </source>
</evidence>
<dbReference type="InterPro" id="IPR029028">
    <property type="entry name" value="Alpha/beta_knot_MTases"/>
</dbReference>
<dbReference type="GO" id="GO:0005829">
    <property type="term" value="C:cytosol"/>
    <property type="evidence" value="ECO:0007669"/>
    <property type="project" value="TreeGrafter"/>
</dbReference>
<dbReference type="AlphaFoldDB" id="A0A6N6NSY8"/>
<dbReference type="GO" id="GO:0006396">
    <property type="term" value="P:RNA processing"/>
    <property type="evidence" value="ECO:0007669"/>
    <property type="project" value="InterPro"/>
</dbReference>
<sequence length="248" mass="26755">MADFIEGKRPVIEALRTEIPCKRVLLADNVKRDPLIEDVLRKAKKRNVPVETVPRARLEKLSERGSHQGVMAETKPFNYVNVTTIVETANAQAAENGGSALVVILDHITDAGNLGAIARSAESVGAAGIVIPNKRAAHVTAATYKSSAGAISHINVTQVANLSQTIERLKKEGFWVCAASEHAQEVAWKSNLKGKIALVMGSEGEGVSSLVLENCDFAVKLPQMGKVSSLNVAQASTVFMYEWLRQQQ</sequence>